<sequence>MKVIQNPKEIQKLSEDLRKQNYHIGFVPTMGYLHKGHISLLNAARKQSDYVVLSIFVNPTQFGPLEDLSIYPNDLPKDLAEAEQAGVDFVFTPTEKVLYGSNYQTFINLNELPNHLCGLHRPIHFQGVATIVAKLFNIVKPHKAFFGEKDYQQLAVIRQMVKDLNFSIEIIGCPIVREDDGLAMSSRNVFLSELQRKSALYLNKALNEAQQHVFQGIIDSKTLIANTHEMIAAQPETKIEYIHICDKDTLIDLPSVNKDCLMALAVRVGQTRLIDNTILFIKK</sequence>
<dbReference type="UniPathway" id="UPA00028">
    <property type="reaction ID" value="UER00005"/>
</dbReference>
<comment type="subcellular location">
    <subcellularLocation>
        <location evidence="1 13">Cytoplasm</location>
    </subcellularLocation>
</comment>
<keyword evidence="6 13" id="KW-0963">Cytoplasm</keyword>
<organism evidence="14 15">
    <name type="scientific">Candidatus Magnetoglobus multicellularis str. Araruama</name>
    <dbReference type="NCBI Taxonomy" id="890399"/>
    <lineage>
        <taxon>Bacteria</taxon>
        <taxon>Pseudomonadati</taxon>
        <taxon>Thermodesulfobacteriota</taxon>
        <taxon>Desulfobacteria</taxon>
        <taxon>Desulfobacterales</taxon>
        <taxon>Desulfobacteraceae</taxon>
        <taxon>Candidatus Magnetoglobus</taxon>
    </lineage>
</organism>
<evidence type="ECO:0000256" key="11">
    <source>
        <dbReference type="ARBA" id="ARBA00048258"/>
    </source>
</evidence>
<proteinExistence type="inferred from homology"/>
<comment type="pathway">
    <text evidence="2 13">Cofactor biosynthesis; (R)-pantothenate biosynthesis; (R)-pantothenate from (R)-pantoate and beta-alanine: step 1/1.</text>
</comment>
<comment type="similarity">
    <text evidence="3 13">Belongs to the pantothenate synthetase family.</text>
</comment>
<comment type="catalytic activity">
    <reaction evidence="11 13">
        <text>(R)-pantoate + beta-alanine + ATP = (R)-pantothenate + AMP + diphosphate + H(+)</text>
        <dbReference type="Rhea" id="RHEA:10912"/>
        <dbReference type="ChEBI" id="CHEBI:15378"/>
        <dbReference type="ChEBI" id="CHEBI:15980"/>
        <dbReference type="ChEBI" id="CHEBI:29032"/>
        <dbReference type="ChEBI" id="CHEBI:30616"/>
        <dbReference type="ChEBI" id="CHEBI:33019"/>
        <dbReference type="ChEBI" id="CHEBI:57966"/>
        <dbReference type="ChEBI" id="CHEBI:456215"/>
        <dbReference type="EC" id="6.3.2.1"/>
    </reaction>
</comment>
<dbReference type="Pfam" id="PF02569">
    <property type="entry name" value="Pantoate_ligase"/>
    <property type="match status" value="1"/>
</dbReference>
<dbReference type="Proteomes" id="UP000189670">
    <property type="component" value="Unassembled WGS sequence"/>
</dbReference>
<dbReference type="AlphaFoldDB" id="A0A1V1PIB6"/>
<evidence type="ECO:0000256" key="12">
    <source>
        <dbReference type="ARBA" id="ARBA00055042"/>
    </source>
</evidence>
<dbReference type="PANTHER" id="PTHR21299:SF1">
    <property type="entry name" value="PANTOATE--BETA-ALANINE LIGASE"/>
    <property type="match status" value="1"/>
</dbReference>
<dbReference type="GO" id="GO:0005829">
    <property type="term" value="C:cytosol"/>
    <property type="evidence" value="ECO:0007669"/>
    <property type="project" value="TreeGrafter"/>
</dbReference>
<evidence type="ECO:0000256" key="3">
    <source>
        <dbReference type="ARBA" id="ARBA00009256"/>
    </source>
</evidence>
<evidence type="ECO:0000256" key="5">
    <source>
        <dbReference type="ARBA" id="ARBA00014155"/>
    </source>
</evidence>
<comment type="miscellaneous">
    <text evidence="13">The reaction proceeds by a bi uni uni bi ping pong mechanism.</text>
</comment>
<dbReference type="NCBIfam" id="TIGR00018">
    <property type="entry name" value="panC"/>
    <property type="match status" value="1"/>
</dbReference>
<feature type="active site" description="Proton donor" evidence="13">
    <location>
        <position position="37"/>
    </location>
</feature>
<feature type="binding site" evidence="13">
    <location>
        <begin position="147"/>
        <end position="150"/>
    </location>
    <ligand>
        <name>ATP</name>
        <dbReference type="ChEBI" id="CHEBI:30616"/>
    </ligand>
</feature>
<feature type="binding site" evidence="13">
    <location>
        <position position="61"/>
    </location>
    <ligand>
        <name>beta-alanine</name>
        <dbReference type="ChEBI" id="CHEBI:57966"/>
    </ligand>
</feature>
<feature type="binding site" evidence="13">
    <location>
        <begin position="184"/>
        <end position="187"/>
    </location>
    <ligand>
        <name>ATP</name>
        <dbReference type="ChEBI" id="CHEBI:30616"/>
    </ligand>
</feature>
<dbReference type="InterPro" id="IPR042176">
    <property type="entry name" value="Pantoate_ligase_C"/>
</dbReference>
<dbReference type="EMBL" id="ATBP01000004">
    <property type="protein sequence ID" value="ETR74530.1"/>
    <property type="molecule type" value="Genomic_DNA"/>
</dbReference>
<evidence type="ECO:0000256" key="1">
    <source>
        <dbReference type="ARBA" id="ARBA00004496"/>
    </source>
</evidence>
<evidence type="ECO:0000256" key="10">
    <source>
        <dbReference type="ARBA" id="ARBA00022840"/>
    </source>
</evidence>
<evidence type="ECO:0000256" key="2">
    <source>
        <dbReference type="ARBA" id="ARBA00004990"/>
    </source>
</evidence>
<dbReference type="EC" id="6.3.2.1" evidence="4 13"/>
<feature type="binding site" evidence="13">
    <location>
        <position position="61"/>
    </location>
    <ligand>
        <name>(R)-pantoate</name>
        <dbReference type="ChEBI" id="CHEBI:15980"/>
    </ligand>
</feature>
<evidence type="ECO:0000256" key="6">
    <source>
        <dbReference type="ARBA" id="ARBA00022490"/>
    </source>
</evidence>
<dbReference type="GO" id="GO:0015940">
    <property type="term" value="P:pantothenate biosynthetic process"/>
    <property type="evidence" value="ECO:0007669"/>
    <property type="project" value="UniProtKB-UniRule"/>
</dbReference>
<dbReference type="HAMAP" id="MF_00158">
    <property type="entry name" value="PanC"/>
    <property type="match status" value="1"/>
</dbReference>
<feature type="binding site" evidence="13">
    <location>
        <begin position="30"/>
        <end position="37"/>
    </location>
    <ligand>
        <name>ATP</name>
        <dbReference type="ChEBI" id="CHEBI:30616"/>
    </ligand>
</feature>
<keyword evidence="7 13" id="KW-0436">Ligase</keyword>
<dbReference type="FunFam" id="3.40.50.620:FF:000114">
    <property type="entry name" value="Pantothenate synthetase"/>
    <property type="match status" value="1"/>
</dbReference>
<evidence type="ECO:0000313" key="14">
    <source>
        <dbReference type="EMBL" id="ETR74530.1"/>
    </source>
</evidence>
<gene>
    <name evidence="13" type="primary">panC</name>
    <name evidence="14" type="ORF">OMM_00115</name>
</gene>
<evidence type="ECO:0000256" key="7">
    <source>
        <dbReference type="ARBA" id="ARBA00022598"/>
    </source>
</evidence>
<reference evidence="15" key="1">
    <citation type="submission" date="2012-11" db="EMBL/GenBank/DDBJ databases">
        <authorList>
            <person name="Lucero-Rivera Y.E."/>
            <person name="Tovar-Ramirez D."/>
        </authorList>
    </citation>
    <scope>NUCLEOTIDE SEQUENCE [LARGE SCALE GENOMIC DNA]</scope>
    <source>
        <strain evidence="15">Araruama</strain>
    </source>
</reference>
<dbReference type="NCBIfam" id="TIGR00125">
    <property type="entry name" value="cyt_tran_rel"/>
    <property type="match status" value="1"/>
</dbReference>
<accession>A0A1V1PIB6</accession>
<evidence type="ECO:0000313" key="15">
    <source>
        <dbReference type="Proteomes" id="UP000189670"/>
    </source>
</evidence>
<evidence type="ECO:0000256" key="4">
    <source>
        <dbReference type="ARBA" id="ARBA00012219"/>
    </source>
</evidence>
<dbReference type="Gene3D" id="3.30.1300.10">
    <property type="entry name" value="Pantoate-beta-alanine ligase, C-terminal domain"/>
    <property type="match status" value="1"/>
</dbReference>
<dbReference type="InterPro" id="IPR014729">
    <property type="entry name" value="Rossmann-like_a/b/a_fold"/>
</dbReference>
<evidence type="ECO:0000256" key="8">
    <source>
        <dbReference type="ARBA" id="ARBA00022655"/>
    </source>
</evidence>
<dbReference type="GO" id="GO:0005524">
    <property type="term" value="F:ATP binding"/>
    <property type="evidence" value="ECO:0007669"/>
    <property type="project" value="UniProtKB-KW"/>
</dbReference>
<comment type="function">
    <text evidence="12 13">Catalyzes the condensation of pantoate with beta-alanine in an ATP-dependent reaction via a pantoyl-adenylate intermediate.</text>
</comment>
<feature type="binding site" evidence="13">
    <location>
        <position position="176"/>
    </location>
    <ligand>
        <name>ATP</name>
        <dbReference type="ChEBI" id="CHEBI:30616"/>
    </ligand>
</feature>
<feature type="binding site" evidence="13">
    <location>
        <position position="153"/>
    </location>
    <ligand>
        <name>(R)-pantoate</name>
        <dbReference type="ChEBI" id="CHEBI:15980"/>
    </ligand>
</feature>
<keyword evidence="9 13" id="KW-0547">Nucleotide-binding</keyword>
<dbReference type="CDD" id="cd00560">
    <property type="entry name" value="PanC"/>
    <property type="match status" value="1"/>
</dbReference>
<dbReference type="Gene3D" id="3.40.50.620">
    <property type="entry name" value="HUPs"/>
    <property type="match status" value="1"/>
</dbReference>
<dbReference type="PANTHER" id="PTHR21299">
    <property type="entry name" value="CYTIDYLATE KINASE/PANTOATE-BETA-ALANINE LIGASE"/>
    <property type="match status" value="1"/>
</dbReference>
<dbReference type="SUPFAM" id="SSF52374">
    <property type="entry name" value="Nucleotidylyl transferase"/>
    <property type="match status" value="1"/>
</dbReference>
<dbReference type="InterPro" id="IPR004821">
    <property type="entry name" value="Cyt_trans-like"/>
</dbReference>
<dbReference type="GO" id="GO:0004592">
    <property type="term" value="F:pantoate-beta-alanine ligase activity"/>
    <property type="evidence" value="ECO:0007669"/>
    <property type="project" value="UniProtKB-UniRule"/>
</dbReference>
<evidence type="ECO:0000256" key="13">
    <source>
        <dbReference type="HAMAP-Rule" id="MF_00158"/>
    </source>
</evidence>
<comment type="caution">
    <text evidence="14">The sequence shown here is derived from an EMBL/GenBank/DDBJ whole genome shotgun (WGS) entry which is preliminary data.</text>
</comment>
<evidence type="ECO:0000256" key="9">
    <source>
        <dbReference type="ARBA" id="ARBA00022741"/>
    </source>
</evidence>
<comment type="subunit">
    <text evidence="13">Homodimer.</text>
</comment>
<keyword evidence="8 13" id="KW-0566">Pantothenate biosynthesis</keyword>
<protein>
    <recommendedName>
        <fullName evidence="5 13">Pantothenate synthetase</fullName>
        <shortName evidence="13">PS</shortName>
        <ecNumber evidence="4 13">6.3.2.1</ecNumber>
    </recommendedName>
    <alternativeName>
        <fullName evidence="13">Pantoate--beta-alanine ligase</fullName>
    </alternativeName>
    <alternativeName>
        <fullName evidence="13">Pantoate-activating enzyme</fullName>
    </alternativeName>
</protein>
<keyword evidence="10 13" id="KW-0067">ATP-binding</keyword>
<dbReference type="InterPro" id="IPR003721">
    <property type="entry name" value="Pantoate_ligase"/>
</dbReference>
<name>A0A1V1PIB6_9BACT</name>